<dbReference type="InterPro" id="IPR000719">
    <property type="entry name" value="Prot_kinase_dom"/>
</dbReference>
<accession>A0A8H4EHZ2</accession>
<organism evidence="2 3">
    <name type="scientific">Gigaspora margarita</name>
    <dbReference type="NCBI Taxonomy" id="4874"/>
    <lineage>
        <taxon>Eukaryota</taxon>
        <taxon>Fungi</taxon>
        <taxon>Fungi incertae sedis</taxon>
        <taxon>Mucoromycota</taxon>
        <taxon>Glomeromycotina</taxon>
        <taxon>Glomeromycetes</taxon>
        <taxon>Diversisporales</taxon>
        <taxon>Gigasporaceae</taxon>
        <taxon>Gigaspora</taxon>
    </lineage>
</organism>
<sequence>MLVHDFNHVEKFYCLIILKYLKKIDPSNGHYFMILQYADKDLRDYLRKNFKNLQFFDKFRMAEEIAQRFWFLHTKNIVHGDLNSKNILVYNKQIKIIDFGMLKQINEVSTPLCSEIKGMPAYMDPRCFKDMKYDKKSDIFSLGVILLGIQPPFKLLTLPEIFWNMQVLNEFEKFQQKTHHYNILNYTKNVGTKILVFVQKCF</sequence>
<dbReference type="EMBL" id="WTPW01000696">
    <property type="protein sequence ID" value="KAF0487998.1"/>
    <property type="molecule type" value="Genomic_DNA"/>
</dbReference>
<dbReference type="InterPro" id="IPR001245">
    <property type="entry name" value="Ser-Thr/Tyr_kinase_cat_dom"/>
</dbReference>
<evidence type="ECO:0000313" key="2">
    <source>
        <dbReference type="EMBL" id="KAF0487998.1"/>
    </source>
</evidence>
<dbReference type="GO" id="GO:0004672">
    <property type="term" value="F:protein kinase activity"/>
    <property type="evidence" value="ECO:0007669"/>
    <property type="project" value="InterPro"/>
</dbReference>
<feature type="domain" description="Protein kinase" evidence="1">
    <location>
        <begin position="1"/>
        <end position="202"/>
    </location>
</feature>
<dbReference type="AlphaFoldDB" id="A0A8H4EHZ2"/>
<dbReference type="PANTHER" id="PTHR24362">
    <property type="entry name" value="SERINE/THREONINE-PROTEIN KINASE NEK"/>
    <property type="match status" value="1"/>
</dbReference>
<comment type="caution">
    <text evidence="2">The sequence shown here is derived from an EMBL/GenBank/DDBJ whole genome shotgun (WGS) entry which is preliminary data.</text>
</comment>
<keyword evidence="2" id="KW-0808">Transferase</keyword>
<reference evidence="2 3" key="1">
    <citation type="journal article" date="2019" name="Environ. Microbiol.">
        <title>At the nexus of three kingdoms: the genome of the mycorrhizal fungus Gigaspora margarita provides insights into plant, endobacterial and fungal interactions.</title>
        <authorList>
            <person name="Venice F."/>
            <person name="Ghignone S."/>
            <person name="Salvioli di Fossalunga A."/>
            <person name="Amselem J."/>
            <person name="Novero M."/>
            <person name="Xianan X."/>
            <person name="Sedzielewska Toro K."/>
            <person name="Morin E."/>
            <person name="Lipzen A."/>
            <person name="Grigoriev I.V."/>
            <person name="Henrissat B."/>
            <person name="Martin F.M."/>
            <person name="Bonfante P."/>
        </authorList>
    </citation>
    <scope>NUCLEOTIDE SEQUENCE [LARGE SCALE GENOMIC DNA]</scope>
    <source>
        <strain evidence="2 3">BEG34</strain>
    </source>
</reference>
<keyword evidence="2" id="KW-0418">Kinase</keyword>
<dbReference type="GO" id="GO:0005524">
    <property type="term" value="F:ATP binding"/>
    <property type="evidence" value="ECO:0007669"/>
    <property type="project" value="InterPro"/>
</dbReference>
<keyword evidence="3" id="KW-1185">Reference proteome</keyword>
<name>A0A8H4EHZ2_GIGMA</name>
<dbReference type="Proteomes" id="UP000439903">
    <property type="component" value="Unassembled WGS sequence"/>
</dbReference>
<dbReference type="Pfam" id="PF07714">
    <property type="entry name" value="PK_Tyr_Ser-Thr"/>
    <property type="match status" value="1"/>
</dbReference>
<dbReference type="InterPro" id="IPR011009">
    <property type="entry name" value="Kinase-like_dom_sf"/>
</dbReference>
<gene>
    <name evidence="2" type="ORF">F8M41_022455</name>
</gene>
<dbReference type="PROSITE" id="PS50011">
    <property type="entry name" value="PROTEIN_KINASE_DOM"/>
    <property type="match status" value="1"/>
</dbReference>
<evidence type="ECO:0000259" key="1">
    <source>
        <dbReference type="PROSITE" id="PS50011"/>
    </source>
</evidence>
<dbReference type="SUPFAM" id="SSF56112">
    <property type="entry name" value="Protein kinase-like (PK-like)"/>
    <property type="match status" value="1"/>
</dbReference>
<dbReference type="PANTHER" id="PTHR24362:SF309">
    <property type="entry name" value="PROTEIN KINASE DOMAIN-CONTAINING PROTEIN"/>
    <property type="match status" value="1"/>
</dbReference>
<proteinExistence type="predicted"/>
<evidence type="ECO:0000313" key="3">
    <source>
        <dbReference type="Proteomes" id="UP000439903"/>
    </source>
</evidence>
<dbReference type="OrthoDB" id="5418235at2759"/>
<protein>
    <submittedName>
        <fullName evidence="2">Kinase-like protein</fullName>
    </submittedName>
</protein>
<dbReference type="Gene3D" id="1.10.510.10">
    <property type="entry name" value="Transferase(Phosphotransferase) domain 1"/>
    <property type="match status" value="1"/>
</dbReference>